<feature type="transmembrane region" description="Helical" evidence="8">
    <location>
        <begin position="18"/>
        <end position="36"/>
    </location>
</feature>
<dbReference type="InterPro" id="IPR000425">
    <property type="entry name" value="MIP"/>
</dbReference>
<dbReference type="RefSeq" id="WP_099504811.1">
    <property type="nucleotide sequence ID" value="NZ_CP026652.1"/>
</dbReference>
<comment type="similarity">
    <text evidence="6">Belongs to the MIP/aquaporin (TC 1.A.8) family.</text>
</comment>
<keyword evidence="10" id="KW-1185">Reference proteome</keyword>
<dbReference type="InterPro" id="IPR022357">
    <property type="entry name" value="MIP_CS"/>
</dbReference>
<evidence type="ECO:0008006" key="11">
    <source>
        <dbReference type="Google" id="ProtNLM"/>
    </source>
</evidence>
<protein>
    <recommendedName>
        <fullName evidence="11">Aquaporin</fullName>
    </recommendedName>
</protein>
<gene>
    <name evidence="9" type="ORF">C4B68_18360</name>
</gene>
<dbReference type="PANTHER" id="PTHR45724">
    <property type="entry name" value="AQUAPORIN NIP2-1"/>
    <property type="match status" value="1"/>
</dbReference>
<feature type="transmembrane region" description="Helical" evidence="8">
    <location>
        <begin position="172"/>
        <end position="191"/>
    </location>
</feature>
<accession>A0ABN5I1W5</accession>
<organism evidence="9 10">
    <name type="scientific">Streptomyces dengpaensis</name>
    <dbReference type="NCBI Taxonomy" id="2049881"/>
    <lineage>
        <taxon>Bacteria</taxon>
        <taxon>Bacillati</taxon>
        <taxon>Actinomycetota</taxon>
        <taxon>Actinomycetes</taxon>
        <taxon>Kitasatosporales</taxon>
        <taxon>Streptomycetaceae</taxon>
        <taxon>Streptomyces</taxon>
    </lineage>
</organism>
<dbReference type="SUPFAM" id="SSF81338">
    <property type="entry name" value="Aquaporin-like"/>
    <property type="match status" value="1"/>
</dbReference>
<dbReference type="EMBL" id="CP026652">
    <property type="protein sequence ID" value="AVH57411.1"/>
    <property type="molecule type" value="Genomic_DNA"/>
</dbReference>
<dbReference type="PANTHER" id="PTHR45724:SF13">
    <property type="entry name" value="AQUAPORIN NIP1-1-RELATED"/>
    <property type="match status" value="1"/>
</dbReference>
<dbReference type="Gene3D" id="1.20.1080.10">
    <property type="entry name" value="Glycerol uptake facilitator protein"/>
    <property type="match status" value="1"/>
</dbReference>
<feature type="transmembrane region" description="Helical" evidence="8">
    <location>
        <begin position="211"/>
        <end position="231"/>
    </location>
</feature>
<feature type="transmembrane region" description="Helical" evidence="8">
    <location>
        <begin position="48"/>
        <end position="69"/>
    </location>
</feature>
<dbReference type="InterPro" id="IPR023271">
    <property type="entry name" value="Aquaporin-like"/>
</dbReference>
<keyword evidence="4 8" id="KW-1133">Transmembrane helix</keyword>
<dbReference type="Proteomes" id="UP000238413">
    <property type="component" value="Chromosome"/>
</dbReference>
<evidence type="ECO:0000256" key="4">
    <source>
        <dbReference type="ARBA" id="ARBA00022989"/>
    </source>
</evidence>
<reference evidence="9 10" key="1">
    <citation type="submission" date="2018-02" db="EMBL/GenBank/DDBJ databases">
        <title>Complete genome sequence of Streptomyces dengpaensis, the producer of angucyclines.</title>
        <authorList>
            <person name="Yumei L."/>
        </authorList>
    </citation>
    <scope>NUCLEOTIDE SEQUENCE [LARGE SCALE GENOMIC DNA]</scope>
    <source>
        <strain evidence="9 10">XZHG99</strain>
    </source>
</reference>
<evidence type="ECO:0000256" key="5">
    <source>
        <dbReference type="ARBA" id="ARBA00023136"/>
    </source>
</evidence>
<evidence type="ECO:0000256" key="1">
    <source>
        <dbReference type="ARBA" id="ARBA00004141"/>
    </source>
</evidence>
<feature type="transmembrane region" description="Helical" evidence="8">
    <location>
        <begin position="90"/>
        <end position="120"/>
    </location>
</feature>
<evidence type="ECO:0000313" key="9">
    <source>
        <dbReference type="EMBL" id="AVH57411.1"/>
    </source>
</evidence>
<evidence type="ECO:0000256" key="7">
    <source>
        <dbReference type="SAM" id="MobiDB-lite"/>
    </source>
</evidence>
<dbReference type="PROSITE" id="PS00221">
    <property type="entry name" value="MIP"/>
    <property type="match status" value="1"/>
</dbReference>
<dbReference type="Pfam" id="PF00230">
    <property type="entry name" value="MIP"/>
    <property type="match status" value="1"/>
</dbReference>
<evidence type="ECO:0000256" key="3">
    <source>
        <dbReference type="ARBA" id="ARBA00022692"/>
    </source>
</evidence>
<evidence type="ECO:0000256" key="6">
    <source>
        <dbReference type="RuleBase" id="RU000477"/>
    </source>
</evidence>
<keyword evidence="5 8" id="KW-0472">Membrane</keyword>
<dbReference type="InterPro" id="IPR034294">
    <property type="entry name" value="Aquaporin_transptr"/>
</dbReference>
<feature type="transmembrane region" description="Helical" evidence="8">
    <location>
        <begin position="140"/>
        <end position="165"/>
    </location>
</feature>
<evidence type="ECO:0000256" key="8">
    <source>
        <dbReference type="SAM" id="Phobius"/>
    </source>
</evidence>
<feature type="region of interest" description="Disordered" evidence="7">
    <location>
        <begin position="247"/>
        <end position="267"/>
    </location>
</feature>
<evidence type="ECO:0000256" key="2">
    <source>
        <dbReference type="ARBA" id="ARBA00022448"/>
    </source>
</evidence>
<sequence>MNDPTAPFPAFRHSAQEFLLTSVLLFGVTTIVRWVIGPSAVSDAIPGIHLKLLVVGVAVGLLVTGLILSPPGKQSGGHMNPAISFAMWRFGIFPGAAVAPYMVAQLAGSLLGVLAARGVWGSVVSAPPVAYAALQPAPRWSATGLFLAETAAMGVIVLLVGLFLSVHRLTRFIPYLVGLLIGLSIALLGTSTGGSLNPARQFGPALAAGQYGFLWVYLLAPMLGAVLAPVVRDLCLGHRQVLTHRLHGRHPDGTPLHHPETVVRGSA</sequence>
<keyword evidence="3 6" id="KW-0812">Transmembrane</keyword>
<proteinExistence type="inferred from homology"/>
<feature type="compositionally biased region" description="Basic and acidic residues" evidence="7">
    <location>
        <begin position="249"/>
        <end position="261"/>
    </location>
</feature>
<name>A0ABN5I1W5_9ACTN</name>
<keyword evidence="2 6" id="KW-0813">Transport</keyword>
<comment type="subcellular location">
    <subcellularLocation>
        <location evidence="1">Membrane</location>
        <topology evidence="1">Multi-pass membrane protein</topology>
    </subcellularLocation>
</comment>
<dbReference type="PRINTS" id="PR00783">
    <property type="entry name" value="MINTRINSICP"/>
</dbReference>
<evidence type="ECO:0000313" key="10">
    <source>
        <dbReference type="Proteomes" id="UP000238413"/>
    </source>
</evidence>